<dbReference type="EMBL" id="JACJJQ010000009">
    <property type="protein sequence ID" value="MBM6753741.1"/>
    <property type="molecule type" value="Genomic_DNA"/>
</dbReference>
<proteinExistence type="predicted"/>
<evidence type="ECO:0000313" key="2">
    <source>
        <dbReference type="Proteomes" id="UP000776629"/>
    </source>
</evidence>
<evidence type="ECO:0000313" key="1">
    <source>
        <dbReference type="EMBL" id="MBM6753741.1"/>
    </source>
</evidence>
<comment type="caution">
    <text evidence="1">The sequence shown here is derived from an EMBL/GenBank/DDBJ whole genome shotgun (WGS) entry which is preliminary data.</text>
</comment>
<accession>A0ABS2ENS5</accession>
<gene>
    <name evidence="1" type="ORF">H5993_03050</name>
</gene>
<keyword evidence="2" id="KW-1185">Reference proteome</keyword>
<sequence>MLVPYRKDYQKIVMGLLSFSEDLPNYNYLQAEIDWSNLTHYPIYLWKTPYSEQFIGVAVLEVGDEYVLVRRLSFPPSERSGKNVYDFLTAIEQQYPGKRIMGTLDTQPLITNWARSSRYRVKKGALG</sequence>
<organism evidence="1 2">
    <name type="scientific">Limosilactobacillus alvi</name>
    <dbReference type="NCBI Taxonomy" id="990412"/>
    <lineage>
        <taxon>Bacteria</taxon>
        <taxon>Bacillati</taxon>
        <taxon>Bacillota</taxon>
        <taxon>Bacilli</taxon>
        <taxon>Lactobacillales</taxon>
        <taxon>Lactobacillaceae</taxon>
        <taxon>Limosilactobacillus</taxon>
    </lineage>
</organism>
<dbReference type="RefSeq" id="WP_204776195.1">
    <property type="nucleotide sequence ID" value="NZ_JACJJQ010000009.1"/>
</dbReference>
<protein>
    <submittedName>
        <fullName evidence="1">Reductase</fullName>
    </submittedName>
</protein>
<dbReference type="Proteomes" id="UP000776629">
    <property type="component" value="Unassembled WGS sequence"/>
</dbReference>
<name>A0ABS2ENS5_9LACO</name>
<reference evidence="1 2" key="1">
    <citation type="journal article" date="2021" name="Sci. Rep.">
        <title>The distribution of antibiotic resistance genes in chicken gut microbiota commensals.</title>
        <authorList>
            <person name="Juricova H."/>
            <person name="Matiasovicova J."/>
            <person name="Kubasova T."/>
            <person name="Cejkova D."/>
            <person name="Rychlik I."/>
        </authorList>
    </citation>
    <scope>NUCLEOTIDE SEQUENCE [LARGE SCALE GENOMIC DNA]</scope>
    <source>
        <strain evidence="1 2">An810</strain>
    </source>
</reference>